<dbReference type="SUPFAM" id="SSF51735">
    <property type="entry name" value="NAD(P)-binding Rossmann-fold domains"/>
    <property type="match status" value="1"/>
</dbReference>
<dbReference type="RefSeq" id="WP_281793481.1">
    <property type="nucleotide sequence ID" value="NZ_BSDR01000001.1"/>
</dbReference>
<evidence type="ECO:0000313" key="3">
    <source>
        <dbReference type="Proteomes" id="UP001144372"/>
    </source>
</evidence>
<evidence type="ECO:0000259" key="1">
    <source>
        <dbReference type="Pfam" id="PF01370"/>
    </source>
</evidence>
<dbReference type="InterPro" id="IPR001509">
    <property type="entry name" value="Epimerase_deHydtase"/>
</dbReference>
<proteinExistence type="predicted"/>
<sequence length="325" mass="35776">MKNVGRNRGCVVTGVAGFVGSHLAEKLLSLGHRVVGIDNFFSGYPENMASFKDHPAFTFYDTSIAEEGLLEWISGRHSGLSYCFHLAAIVSVPYSMDHEEETTKINYDATLKLLQSAEKLRFSRLVFAGSAAEYGNDQRLPLLETYADEKTRHLSPYGQAKFMASRAVASNPIGVALRFFNIYGPRQDPRSPYSGVISRFLDMALANKVLTIFGDGHQARDFVYVSDVVEAYIRAAGLNDTGPSVPNGVYNVGTGKSTTILELAETIKDLTGNALPLNFCRERPGDIRFSLASVDAFSGAAHWVPRISLRAGLRETLHWVRRDSV</sequence>
<reference evidence="2" key="1">
    <citation type="submission" date="2022-12" db="EMBL/GenBank/DDBJ databases">
        <title>Reference genome sequencing for broad-spectrum identification of bacterial and archaeal isolates by mass spectrometry.</title>
        <authorList>
            <person name="Sekiguchi Y."/>
            <person name="Tourlousse D.M."/>
        </authorList>
    </citation>
    <scope>NUCLEOTIDE SEQUENCE</scope>
    <source>
        <strain evidence="2">ASRB1</strain>
    </source>
</reference>
<gene>
    <name evidence="2" type="ORF">DAMNIGENAA_16530</name>
</gene>
<protein>
    <submittedName>
        <fullName evidence="2">GDP-mannose 4,6-dehydratase</fullName>
    </submittedName>
</protein>
<evidence type="ECO:0000313" key="2">
    <source>
        <dbReference type="EMBL" id="GLI34220.1"/>
    </source>
</evidence>
<dbReference type="PANTHER" id="PTHR43245:SF13">
    <property type="entry name" value="UDP-D-APIOSE_UDP-D-XYLOSE SYNTHASE 2"/>
    <property type="match status" value="1"/>
</dbReference>
<dbReference type="Pfam" id="PF01370">
    <property type="entry name" value="Epimerase"/>
    <property type="match status" value="1"/>
</dbReference>
<keyword evidence="3" id="KW-1185">Reference proteome</keyword>
<dbReference type="Gene3D" id="3.90.25.10">
    <property type="entry name" value="UDP-galactose 4-epimerase, domain 1"/>
    <property type="match status" value="1"/>
</dbReference>
<accession>A0A9W6FTL5</accession>
<dbReference type="PRINTS" id="PR01713">
    <property type="entry name" value="NUCEPIMERASE"/>
</dbReference>
<dbReference type="InterPro" id="IPR050177">
    <property type="entry name" value="Lipid_A_modif_metabolic_enz"/>
</dbReference>
<name>A0A9W6FTL5_9BACT</name>
<comment type="caution">
    <text evidence="2">The sequence shown here is derived from an EMBL/GenBank/DDBJ whole genome shotgun (WGS) entry which is preliminary data.</text>
</comment>
<dbReference type="InterPro" id="IPR036291">
    <property type="entry name" value="NAD(P)-bd_dom_sf"/>
</dbReference>
<dbReference type="Gene3D" id="3.40.50.720">
    <property type="entry name" value="NAD(P)-binding Rossmann-like Domain"/>
    <property type="match status" value="1"/>
</dbReference>
<organism evidence="2 3">
    <name type="scientific">Desulforhabdus amnigena</name>
    <dbReference type="NCBI Taxonomy" id="40218"/>
    <lineage>
        <taxon>Bacteria</taxon>
        <taxon>Pseudomonadati</taxon>
        <taxon>Thermodesulfobacteriota</taxon>
        <taxon>Syntrophobacteria</taxon>
        <taxon>Syntrophobacterales</taxon>
        <taxon>Syntrophobacteraceae</taxon>
        <taxon>Desulforhabdus</taxon>
    </lineage>
</organism>
<dbReference type="Proteomes" id="UP001144372">
    <property type="component" value="Unassembled WGS sequence"/>
</dbReference>
<feature type="domain" description="NAD-dependent epimerase/dehydratase" evidence="1">
    <location>
        <begin position="11"/>
        <end position="253"/>
    </location>
</feature>
<dbReference type="PANTHER" id="PTHR43245">
    <property type="entry name" value="BIFUNCTIONAL POLYMYXIN RESISTANCE PROTEIN ARNA"/>
    <property type="match status" value="1"/>
</dbReference>
<dbReference type="EMBL" id="BSDR01000001">
    <property type="protein sequence ID" value="GLI34220.1"/>
    <property type="molecule type" value="Genomic_DNA"/>
</dbReference>
<dbReference type="AlphaFoldDB" id="A0A9W6FTL5"/>